<reference evidence="2" key="1">
    <citation type="journal article" date="2023" name="Hortic. Res.">
        <title>A chromosome-level phased genome enabling allele-level studies in sweet orange: a case study on citrus Huanglongbing tolerance.</title>
        <authorList>
            <person name="Wu B."/>
            <person name="Yu Q."/>
            <person name="Deng Z."/>
            <person name="Duan Y."/>
            <person name="Luo F."/>
            <person name="Gmitter F. Jr."/>
        </authorList>
    </citation>
    <scope>NUCLEOTIDE SEQUENCE [LARGE SCALE GENOMIC DNA]</scope>
    <source>
        <strain evidence="2">cv. Valencia</strain>
    </source>
</reference>
<dbReference type="EMBL" id="CM039171">
    <property type="protein sequence ID" value="KAH9793983.1"/>
    <property type="molecule type" value="Genomic_DNA"/>
</dbReference>
<accession>A0ACB8N741</accession>
<evidence type="ECO:0000313" key="1">
    <source>
        <dbReference type="EMBL" id="KAH9793983.1"/>
    </source>
</evidence>
<comment type="caution">
    <text evidence="1">The sequence shown here is derived from an EMBL/GenBank/DDBJ whole genome shotgun (WGS) entry which is preliminary data.</text>
</comment>
<gene>
    <name evidence="1" type="ORF">KPL71_004733</name>
</gene>
<keyword evidence="2" id="KW-1185">Reference proteome</keyword>
<evidence type="ECO:0000313" key="2">
    <source>
        <dbReference type="Proteomes" id="UP000829398"/>
    </source>
</evidence>
<dbReference type="Proteomes" id="UP000829398">
    <property type="component" value="Chromosome 2"/>
</dbReference>
<proteinExistence type="predicted"/>
<name>A0ACB8N741_CITSI</name>
<organism evidence="1 2">
    <name type="scientific">Citrus sinensis</name>
    <name type="common">Sweet orange</name>
    <name type="synonym">Citrus aurantium var. sinensis</name>
    <dbReference type="NCBI Taxonomy" id="2711"/>
    <lineage>
        <taxon>Eukaryota</taxon>
        <taxon>Viridiplantae</taxon>
        <taxon>Streptophyta</taxon>
        <taxon>Embryophyta</taxon>
        <taxon>Tracheophyta</taxon>
        <taxon>Spermatophyta</taxon>
        <taxon>Magnoliopsida</taxon>
        <taxon>eudicotyledons</taxon>
        <taxon>Gunneridae</taxon>
        <taxon>Pentapetalae</taxon>
        <taxon>rosids</taxon>
        <taxon>malvids</taxon>
        <taxon>Sapindales</taxon>
        <taxon>Rutaceae</taxon>
        <taxon>Aurantioideae</taxon>
        <taxon>Citrus</taxon>
    </lineage>
</organism>
<sequence length="1159" mass="130073">MAAETVASVTQPITEKIVDVLFNATVRQFGYLCKYKRNIEALRTEAKKLTDRRNDLQAEIDAATRNREAIKDEVQRWIAEVDEIIPKAEKFLEDEVRVNKKCLGGLCVDLKSRYKLSREAEEKTLAISGLMADGNFGKDVSRPAPPPAIISSSEGFYAFNSRESAMKDIMEAMKNENVSIIGICGMGGVGKTTLVKEIQKQAKEMKMFDDVAMAVVSQTPTITKIQDEIAGWLGVKKLPDNDESARASFLWERIKEKQRVLVILDDLWGRIKLSEVGIPYGKDHRGCNILLTSRSRVVCNQMNANKIVEVGTLTNEESWSLFSEVAGPEVDNLEINPTAREVADGCGGLPIAILTIGTALKDRDKHVWKDAAEQLKSSAPTNIEGMEEFVVSRVELSYNYLKSEEAKSIFRLCSCFPEDYNIPIEVLARYGWGLRCLQNVDSVEKARGRARSAVSTLIFSYLLIDGGKEGYVKMHDVVRYVAQQIASKNKFLIKAGVELKDWPSINTFEDLTGISLMFNDIHEVHEGLQCPRLQALFLQKNDLLDIPDPFFQGMKDLKVLDLGGSGVFSLFSLPSSLSFLINLRTLSLHDCQHFGDLSLIGELSLLEILDLSESDVSEIPVSFGRLGHLRLLDLTDCYNLELIPRGVLSRLRKLEELYMSKTFCHWQFENEDDSRSNAKFIELGALSRLTSLHIDIPEGEIMPSDMSFQNLTSFSITIGGPEEVPLSDFIEVFSRKFKKRCSRAMGLSQDMRISALPSWIKNLLLRSEILALGDVNDLENIVSDLAHDGFNELMFLAIVGCNEMKYLLNSLERTLRVTLLKLEWLMIVDNRNFVEICHGQLPAGCLSNVKRLDVRDCGSVLKILPSHLVQSFQNLQRLRVEGCELLVSVFEIERVNIAKEETELFSSLEKLTLIGLPRMTDIWKGDTQFVSLHDLKKIRVVFCDELRQVFPANLGKKAAAEEMVLYRNRRDQIHIHATTSTSSPTPSLGNLVSITIRGCGKLRNLFTTSMVKSLVRLESLEVSRCPTLQEIIMNDEGEVGLQGASTEKITFPSLFSIQLCLLDSLTCFCSSGSHATVEFLALEALQIIDCPGMKTFGYGDQLTPKLLKGVELEIGEYRWTGNLNHTVQQYVYNEKQKIREKQAMKSGIPSETTSSYTEN</sequence>
<protein>
    <submittedName>
        <fullName evidence="1">Disease resistance protein</fullName>
    </submittedName>
</protein>